<evidence type="ECO:0000256" key="9">
    <source>
        <dbReference type="ARBA" id="ARBA00022884"/>
    </source>
</evidence>
<evidence type="ECO:0000256" key="2">
    <source>
        <dbReference type="ARBA" id="ARBA00008226"/>
    </source>
</evidence>
<dbReference type="InterPro" id="IPR009000">
    <property type="entry name" value="Transl_B-barrel_sf"/>
</dbReference>
<reference evidence="18 19" key="1">
    <citation type="submission" date="2018-11" db="EMBL/GenBank/DDBJ databases">
        <title>The genome draft of YIM 96095.</title>
        <authorList>
            <person name="Tang S.-K."/>
            <person name="Chunyu W.-X."/>
            <person name="Feng Y.-Z."/>
        </authorList>
    </citation>
    <scope>NUCLEOTIDE SEQUENCE [LARGE SCALE GENOMIC DNA]</scope>
    <source>
        <strain evidence="18 19">YIM 96095</strain>
    </source>
</reference>
<dbReference type="InterPro" id="IPR050058">
    <property type="entry name" value="Ala-tRNA_ligase"/>
</dbReference>
<dbReference type="Proteomes" id="UP000269198">
    <property type="component" value="Unassembled WGS sequence"/>
</dbReference>
<dbReference type="FunFam" id="3.30.54.20:FF:000001">
    <property type="entry name" value="Alanine--tRNA ligase"/>
    <property type="match status" value="1"/>
</dbReference>
<evidence type="ECO:0000256" key="8">
    <source>
        <dbReference type="ARBA" id="ARBA00022840"/>
    </source>
</evidence>
<dbReference type="OrthoDB" id="9803884at2"/>
<dbReference type="SUPFAM" id="SSF55186">
    <property type="entry name" value="ThrRS/AlaRS common domain"/>
    <property type="match status" value="1"/>
</dbReference>
<evidence type="ECO:0000256" key="4">
    <source>
        <dbReference type="ARBA" id="ARBA00022598"/>
    </source>
</evidence>
<dbReference type="GO" id="GO:0005524">
    <property type="term" value="F:ATP binding"/>
    <property type="evidence" value="ECO:0007669"/>
    <property type="project" value="UniProtKB-UniRule"/>
</dbReference>
<dbReference type="AlphaFoldDB" id="A0A3N0E719"/>
<dbReference type="CDD" id="cd00673">
    <property type="entry name" value="AlaRS_core"/>
    <property type="match status" value="1"/>
</dbReference>
<dbReference type="FunFam" id="3.30.980.10:FF:000004">
    <property type="entry name" value="Alanine--tRNA ligase, cytoplasmic"/>
    <property type="match status" value="1"/>
</dbReference>
<dbReference type="InterPro" id="IPR012947">
    <property type="entry name" value="tRNA_SAD"/>
</dbReference>
<dbReference type="GO" id="GO:0000049">
    <property type="term" value="F:tRNA binding"/>
    <property type="evidence" value="ECO:0007669"/>
    <property type="project" value="UniProtKB-KW"/>
</dbReference>
<feature type="binding site" evidence="14">
    <location>
        <position position="682"/>
    </location>
    <ligand>
        <name>Zn(2+)</name>
        <dbReference type="ChEBI" id="CHEBI:29105"/>
    </ligand>
</feature>
<keyword evidence="14" id="KW-0963">Cytoplasm</keyword>
<feature type="binding site" evidence="14">
    <location>
        <position position="580"/>
    </location>
    <ligand>
        <name>Zn(2+)</name>
        <dbReference type="ChEBI" id="CHEBI:29105"/>
    </ligand>
</feature>
<dbReference type="InterPro" id="IPR023033">
    <property type="entry name" value="Ala_tRNA_ligase_euk/bac"/>
</dbReference>
<evidence type="ECO:0000256" key="5">
    <source>
        <dbReference type="ARBA" id="ARBA00022723"/>
    </source>
</evidence>
<dbReference type="FunFam" id="3.30.930.10:FF:000004">
    <property type="entry name" value="Alanine--tRNA ligase"/>
    <property type="match status" value="1"/>
</dbReference>
<evidence type="ECO:0000256" key="6">
    <source>
        <dbReference type="ARBA" id="ARBA00022741"/>
    </source>
</evidence>
<feature type="binding site" evidence="14">
    <location>
        <position position="678"/>
    </location>
    <ligand>
        <name>Zn(2+)</name>
        <dbReference type="ChEBI" id="CHEBI:29105"/>
    </ligand>
</feature>
<dbReference type="NCBIfam" id="TIGR00344">
    <property type="entry name" value="alaS"/>
    <property type="match status" value="1"/>
</dbReference>
<dbReference type="Pfam" id="PF02272">
    <property type="entry name" value="DHHA1"/>
    <property type="match status" value="1"/>
</dbReference>
<comment type="caution">
    <text evidence="18">The sequence shown here is derived from an EMBL/GenBank/DDBJ whole genome shotgun (WGS) entry which is preliminary data.</text>
</comment>
<dbReference type="SUPFAM" id="SSF50447">
    <property type="entry name" value="Translation proteins"/>
    <property type="match status" value="1"/>
</dbReference>
<keyword evidence="15" id="KW-0175">Coiled coil</keyword>
<dbReference type="PRINTS" id="PR00980">
    <property type="entry name" value="TRNASYNTHALA"/>
</dbReference>
<protein>
    <recommendedName>
        <fullName evidence="14">Alanine--tRNA ligase</fullName>
        <ecNumber evidence="14">6.1.1.7</ecNumber>
    </recommendedName>
    <alternativeName>
        <fullName evidence="14">Alanyl-tRNA synthetase</fullName>
        <shortName evidence="14">AlaRS</shortName>
    </alternativeName>
</protein>
<evidence type="ECO:0000256" key="13">
    <source>
        <dbReference type="ARBA" id="ARBA00048300"/>
    </source>
</evidence>
<comment type="domain">
    <text evidence="14">Consists of three domains; the N-terminal catalytic domain, the editing domain and the C-terminal C-Ala domain. The editing domain removes incorrectly charged amino acids, while the C-Ala domain, along with tRNA(Ala), serves as a bridge to cooperatively bring together the editing and aminoacylation centers thus stimulating deacylation of misacylated tRNAs.</text>
</comment>
<organism evidence="18 19">
    <name type="scientific">Halostreptopolyspora alba</name>
    <dbReference type="NCBI Taxonomy" id="2487137"/>
    <lineage>
        <taxon>Bacteria</taxon>
        <taxon>Bacillati</taxon>
        <taxon>Actinomycetota</taxon>
        <taxon>Actinomycetes</taxon>
        <taxon>Streptosporangiales</taxon>
        <taxon>Nocardiopsidaceae</taxon>
        <taxon>Halostreptopolyspora</taxon>
    </lineage>
</organism>
<dbReference type="FunFam" id="2.40.30.130:FF:000001">
    <property type="entry name" value="Alanine--tRNA ligase"/>
    <property type="match status" value="1"/>
</dbReference>
<dbReference type="HAMAP" id="MF_00036_B">
    <property type="entry name" value="Ala_tRNA_synth_B"/>
    <property type="match status" value="1"/>
</dbReference>
<comment type="similarity">
    <text evidence="2 14">Belongs to the class-II aminoacyl-tRNA synthetase family.</text>
</comment>
<dbReference type="Gene3D" id="2.40.30.130">
    <property type="match status" value="1"/>
</dbReference>
<keyword evidence="10 14" id="KW-0648">Protein biosynthesis</keyword>
<evidence type="ECO:0000256" key="1">
    <source>
        <dbReference type="ARBA" id="ARBA00004496"/>
    </source>
</evidence>
<dbReference type="SUPFAM" id="SSF101353">
    <property type="entry name" value="Putative anticodon-binding domain of alanyl-tRNA synthetase (AlaRS)"/>
    <property type="match status" value="1"/>
</dbReference>
<evidence type="ECO:0000256" key="3">
    <source>
        <dbReference type="ARBA" id="ARBA00022555"/>
    </source>
</evidence>
<dbReference type="PANTHER" id="PTHR11777:SF9">
    <property type="entry name" value="ALANINE--TRNA LIGASE, CYTOPLASMIC"/>
    <property type="match status" value="1"/>
</dbReference>
<feature type="coiled-coil region" evidence="15">
    <location>
        <begin position="737"/>
        <end position="764"/>
    </location>
</feature>
<dbReference type="InterPro" id="IPR045864">
    <property type="entry name" value="aa-tRNA-synth_II/BPL/LPL"/>
</dbReference>
<proteinExistence type="inferred from homology"/>
<keyword evidence="4 14" id="KW-0436">Ligase</keyword>
<dbReference type="GO" id="GO:0004813">
    <property type="term" value="F:alanine-tRNA ligase activity"/>
    <property type="evidence" value="ECO:0007669"/>
    <property type="project" value="UniProtKB-UniRule"/>
</dbReference>
<keyword evidence="19" id="KW-1185">Reference proteome</keyword>
<feature type="binding site" evidence="14">
    <location>
        <position position="576"/>
    </location>
    <ligand>
        <name>Zn(2+)</name>
        <dbReference type="ChEBI" id="CHEBI:29105"/>
    </ligand>
</feature>
<dbReference type="InterPro" id="IPR018165">
    <property type="entry name" value="Ala-tRNA-synth_IIc_core"/>
</dbReference>
<dbReference type="GO" id="GO:0006419">
    <property type="term" value="P:alanyl-tRNA aminoacylation"/>
    <property type="evidence" value="ECO:0007669"/>
    <property type="project" value="UniProtKB-UniRule"/>
</dbReference>
<dbReference type="EC" id="6.1.1.7" evidence="14"/>
<comment type="catalytic activity">
    <reaction evidence="13 14">
        <text>tRNA(Ala) + L-alanine + ATP = L-alanyl-tRNA(Ala) + AMP + diphosphate</text>
        <dbReference type="Rhea" id="RHEA:12540"/>
        <dbReference type="Rhea" id="RHEA-COMP:9657"/>
        <dbReference type="Rhea" id="RHEA-COMP:9923"/>
        <dbReference type="ChEBI" id="CHEBI:30616"/>
        <dbReference type="ChEBI" id="CHEBI:33019"/>
        <dbReference type="ChEBI" id="CHEBI:57972"/>
        <dbReference type="ChEBI" id="CHEBI:78442"/>
        <dbReference type="ChEBI" id="CHEBI:78497"/>
        <dbReference type="ChEBI" id="CHEBI:456215"/>
        <dbReference type="EC" id="6.1.1.7"/>
    </reaction>
</comment>
<evidence type="ECO:0000313" key="19">
    <source>
        <dbReference type="Proteomes" id="UP000269198"/>
    </source>
</evidence>
<feature type="compositionally biased region" description="Gly residues" evidence="16">
    <location>
        <begin position="856"/>
        <end position="872"/>
    </location>
</feature>
<evidence type="ECO:0000256" key="7">
    <source>
        <dbReference type="ARBA" id="ARBA00022833"/>
    </source>
</evidence>
<dbReference type="Pfam" id="PF01411">
    <property type="entry name" value="tRNA-synt_2c"/>
    <property type="match status" value="1"/>
</dbReference>
<dbReference type="InterPro" id="IPR018164">
    <property type="entry name" value="Ala-tRNA-synth_IIc_N"/>
</dbReference>
<dbReference type="SMART" id="SM00863">
    <property type="entry name" value="tRNA_SAD"/>
    <property type="match status" value="1"/>
</dbReference>
<dbReference type="InterPro" id="IPR018163">
    <property type="entry name" value="Thr/Ala-tRNA-synth_IIc_edit"/>
</dbReference>
<dbReference type="InterPro" id="IPR018162">
    <property type="entry name" value="Ala-tRNA-ligase_IIc_anticod-bd"/>
</dbReference>
<evidence type="ECO:0000256" key="10">
    <source>
        <dbReference type="ARBA" id="ARBA00022917"/>
    </source>
</evidence>
<accession>A0A3N0E719</accession>
<dbReference type="SUPFAM" id="SSF55681">
    <property type="entry name" value="Class II aaRS and biotin synthetases"/>
    <property type="match status" value="1"/>
</dbReference>
<keyword evidence="7 14" id="KW-0862">Zinc</keyword>
<comment type="function">
    <text evidence="12 14">Catalyzes the attachment of alanine to tRNA(Ala) in a two-step reaction: alanine is first activated by ATP to form Ala-AMP and then transferred to the acceptor end of tRNA(Ala). Also edits incorrectly charged Ser-tRNA(Ala) and Gly-tRNA(Ala) via its editing domain.</text>
</comment>
<dbReference type="Gene3D" id="3.30.54.20">
    <property type="match status" value="1"/>
</dbReference>
<dbReference type="GO" id="GO:0002161">
    <property type="term" value="F:aminoacyl-tRNA deacylase activity"/>
    <property type="evidence" value="ECO:0007669"/>
    <property type="project" value="TreeGrafter"/>
</dbReference>
<keyword evidence="8 14" id="KW-0067">ATP-binding</keyword>
<dbReference type="Gene3D" id="3.30.980.10">
    <property type="entry name" value="Threonyl-trna Synthetase, Chain A, domain 2"/>
    <property type="match status" value="1"/>
</dbReference>
<evidence type="ECO:0000256" key="16">
    <source>
        <dbReference type="SAM" id="MobiDB-lite"/>
    </source>
</evidence>
<keyword evidence="6 14" id="KW-0547">Nucleotide-binding</keyword>
<sequence>METAEIVRRFLTYFENNGHTVVPSASLVAEDPTLLLVNAGMVPFKPYFTGQRTAPYDRAVSVQKCVRTIDIDEVGKTSRHASFFQMLGNFSFGDYFKERAIPFAWDLMTRPRDEGGFGLPVDRLWVTVYLDDDEAETIWRERAGVPAERIQRMGMEENYWSMGVPGPCGPCSEIFWDRGPEFGAEGGPLADEDRYVELWNLVFMQYERGPGETKTDYEILGELPKKNIDTGLGLERLAAILQGVDNIYETDTLGRVLHRAAELTGIRYGDAERSDVSLRVVADHMRTATMLVSDGVRPGNEKRGYVLRRILRRSVRNLRLLAGATEDQTYLHELTATTIDALGDIYPELRDNADEIHNVIDTEEKNFAETLRSGTALFTRAAEKTKTAGSTVFSGADAFQLHDTFGFPIDLTLEMASEEGLSVDEGTFQELMREQREAAKRDAKAKKFGGADIGVYTRLLEGAGATDFLGYTDHESESRVLGLIVDGEPVAAARAGDKVEVVLDRTPFYAESGGQLADKGTLTSEGRGVVDVDDVQKPVSGLFVHRGTVRAGELALDDTVHAGIDSDRRSSVSRSHSATHLIHSALRNALGPSTGQAGSENQPGRLRFDFTTNEPVGTSRLAEVEEEVNTVLSGDIQVHDFVTSLDEALSMGALAMFGEKYGDRVRVVEMSDYSRELCGGTHVGATGQLGVVKLLGESSIGSGVRRVEAAVGLDAFRRLSTESMLVSQLSEQLKAPREELPQRIDALVTRVRDAEKEVERLRAAQVLQAAGELAGNARRCGAALLVTHQAPEGTTGDDLRRLALDVRGRLGEDQPVVVAVTAVPKDRPVVVAAVNEAGQRLGLKAGDLVGEAARTLGGGGGGKPDVAQGGGTDASAVDSALRAVERRVSETG</sequence>
<feature type="region of interest" description="Disordered" evidence="16">
    <location>
        <begin position="855"/>
        <end position="892"/>
    </location>
</feature>
<keyword evidence="3 14" id="KW-0820">tRNA-binding</keyword>
<dbReference type="PROSITE" id="PS50860">
    <property type="entry name" value="AA_TRNA_LIGASE_II_ALA"/>
    <property type="match status" value="1"/>
</dbReference>
<dbReference type="Pfam" id="PF07973">
    <property type="entry name" value="tRNA_SAD"/>
    <property type="match status" value="1"/>
</dbReference>
<evidence type="ECO:0000259" key="17">
    <source>
        <dbReference type="PROSITE" id="PS50860"/>
    </source>
</evidence>
<evidence type="ECO:0000256" key="12">
    <source>
        <dbReference type="ARBA" id="ARBA00024779"/>
    </source>
</evidence>
<dbReference type="PANTHER" id="PTHR11777">
    <property type="entry name" value="ALANYL-TRNA SYNTHETASE"/>
    <property type="match status" value="1"/>
</dbReference>
<dbReference type="InterPro" id="IPR002318">
    <property type="entry name" value="Ala-tRNA-lgiase_IIc"/>
</dbReference>
<evidence type="ECO:0000256" key="11">
    <source>
        <dbReference type="ARBA" id="ARBA00023146"/>
    </source>
</evidence>
<dbReference type="InterPro" id="IPR003156">
    <property type="entry name" value="DHHA1_dom"/>
</dbReference>
<dbReference type="GO" id="GO:0005829">
    <property type="term" value="C:cytosol"/>
    <property type="evidence" value="ECO:0007669"/>
    <property type="project" value="TreeGrafter"/>
</dbReference>
<comment type="cofactor">
    <cofactor evidence="14">
        <name>Zn(2+)</name>
        <dbReference type="ChEBI" id="CHEBI:29105"/>
    </cofactor>
    <text evidence="14">Binds 1 zinc ion per subunit.</text>
</comment>
<name>A0A3N0E719_9ACTN</name>
<gene>
    <name evidence="14" type="primary">alaS</name>
    <name evidence="18" type="ORF">EFW17_15520</name>
</gene>
<keyword evidence="5 14" id="KW-0479">Metal-binding</keyword>
<evidence type="ECO:0000256" key="14">
    <source>
        <dbReference type="HAMAP-Rule" id="MF_00036"/>
    </source>
</evidence>
<dbReference type="FunFam" id="3.10.310.40:FF:000001">
    <property type="entry name" value="Alanine--tRNA ligase"/>
    <property type="match status" value="1"/>
</dbReference>
<keyword evidence="9 14" id="KW-0694">RNA-binding</keyword>
<dbReference type="RefSeq" id="WP_123202113.1">
    <property type="nucleotide sequence ID" value="NZ_RJMB01000015.1"/>
</dbReference>
<dbReference type="Gene3D" id="3.30.930.10">
    <property type="entry name" value="Bira Bifunctional Protein, Domain 2"/>
    <property type="match status" value="1"/>
</dbReference>
<dbReference type="GO" id="GO:0008270">
    <property type="term" value="F:zinc ion binding"/>
    <property type="evidence" value="ECO:0007669"/>
    <property type="project" value="UniProtKB-UniRule"/>
</dbReference>
<dbReference type="Gene3D" id="6.10.250.550">
    <property type="match status" value="1"/>
</dbReference>
<evidence type="ECO:0000256" key="15">
    <source>
        <dbReference type="SAM" id="Coils"/>
    </source>
</evidence>
<comment type="subcellular location">
    <subcellularLocation>
        <location evidence="1 14">Cytoplasm</location>
    </subcellularLocation>
</comment>
<keyword evidence="11 14" id="KW-0030">Aminoacyl-tRNA synthetase</keyword>
<feature type="domain" description="Alanyl-transfer RNA synthetases family profile" evidence="17">
    <location>
        <begin position="1"/>
        <end position="721"/>
    </location>
</feature>
<dbReference type="Gene3D" id="3.10.310.40">
    <property type="match status" value="1"/>
</dbReference>
<dbReference type="EMBL" id="RJMB01000015">
    <property type="protein sequence ID" value="RNL83652.1"/>
    <property type="molecule type" value="Genomic_DNA"/>
</dbReference>
<feature type="compositionally biased region" description="Basic and acidic residues" evidence="16">
    <location>
        <begin position="883"/>
        <end position="892"/>
    </location>
</feature>
<evidence type="ECO:0000313" key="18">
    <source>
        <dbReference type="EMBL" id="RNL83652.1"/>
    </source>
</evidence>